<reference evidence="9" key="1">
    <citation type="submission" date="2022-11" db="UniProtKB">
        <authorList>
            <consortium name="WormBaseParasite"/>
        </authorList>
    </citation>
    <scope>IDENTIFICATION</scope>
</reference>
<protein>
    <submittedName>
        <fullName evidence="9">Phospholipid/glycerol acyltransferase domain-containing protein</fullName>
    </submittedName>
</protein>
<dbReference type="GO" id="GO:0016287">
    <property type="term" value="F:glycerone-phosphate O-acyltransferase activity"/>
    <property type="evidence" value="ECO:0007669"/>
    <property type="project" value="TreeGrafter"/>
</dbReference>
<dbReference type="GO" id="GO:0008654">
    <property type="term" value="P:phospholipid biosynthetic process"/>
    <property type="evidence" value="ECO:0007669"/>
    <property type="project" value="TreeGrafter"/>
</dbReference>
<dbReference type="PIRSF" id="PIRSF000437">
    <property type="entry name" value="GPAT_DHAPAT"/>
    <property type="match status" value="1"/>
</dbReference>
<comment type="similarity">
    <text evidence="2 6">Belongs to the GPAT/DAPAT family.</text>
</comment>
<dbReference type="Pfam" id="PF01553">
    <property type="entry name" value="Acyltransferase"/>
    <property type="match status" value="1"/>
</dbReference>
<sequence length="670" mass="78354">MMKNEMQNGMVDWLEILDKTGGEIAWVTQPKNFPRRNGKQQKLRDSNRIIETILKTKAVQKAINEESEKRHTTKKLLYDESKRILHGISHQMHLLVIRSVGYIISKTVKTIYDGVYFNDEQLMQIRKYSMDDPIIFMPTHRSYMDFLIVSLLCFNHNVPLPVIATGMDFMTSRFLGETLRRCGSFFMKRQFGKDKLYWSLFTGYVQMQLCEMENPIEFFLEGTRSRSGKSLYPKFGLLQMCIEPFLRYHLYDLIVVPVTINYDKVLEGFLYAYEGFGFPKPKETTAGLFKSREILSKRFGHIYVNFGEPISVRKYFDGKINRCYAPWQAYVDGGLTDEEKKVIKDFALYIIRVHNANSTITIWPYTCAVLLQMNNSSNQKLPFSKLLTSLEDFVALATKMGCQVVVRQSIGDDLRYYLKLHSDLFECWHMFDSSLVELRRFECAENNVPMKHYMEEMLCRNILSQYANQMMHDFVDVSLLCHVLLTSQALYTANQIFRYWELRSLFVYEFVCLSQEEEIDRLFAASLNSLLRISAVSLNNDHIILKEVQMLKQIASLMQPFIARYYCVMRALTQMAGTYFTDKKLFEESLLLAINIHTTKKGSRMYQSICITLDVTRNALQALCMLQATCKHNEKEYDVNICYLQRMMELLENVSVIELPFDNNLFTSKI</sequence>
<name>A0A915Q121_9BILA</name>
<dbReference type="InterPro" id="IPR022284">
    <property type="entry name" value="GPAT/DHAPAT"/>
</dbReference>
<evidence type="ECO:0000256" key="1">
    <source>
        <dbReference type="ARBA" id="ARBA00004184"/>
    </source>
</evidence>
<dbReference type="Pfam" id="PF19277">
    <property type="entry name" value="GPAT_C"/>
    <property type="match status" value="1"/>
</dbReference>
<evidence type="ECO:0000313" key="8">
    <source>
        <dbReference type="Proteomes" id="UP000887581"/>
    </source>
</evidence>
<dbReference type="Proteomes" id="UP000887581">
    <property type="component" value="Unplaced"/>
</dbReference>
<dbReference type="SUPFAM" id="SSF69593">
    <property type="entry name" value="Glycerol-3-phosphate (1)-acyltransferase"/>
    <property type="match status" value="1"/>
</dbReference>
<dbReference type="GO" id="GO:0008611">
    <property type="term" value="P:ether lipid biosynthetic process"/>
    <property type="evidence" value="ECO:0007669"/>
    <property type="project" value="TreeGrafter"/>
</dbReference>
<dbReference type="PANTHER" id="PTHR12563:SF17">
    <property type="entry name" value="DIHYDROXYACETONE PHOSPHATE ACYLTRANSFERASE"/>
    <property type="match status" value="1"/>
</dbReference>
<dbReference type="CDD" id="cd07993">
    <property type="entry name" value="LPLAT_DHAPAT-like"/>
    <property type="match status" value="1"/>
</dbReference>
<keyword evidence="3 6" id="KW-0808">Transferase</keyword>
<keyword evidence="4" id="KW-0472">Membrane</keyword>
<organism evidence="8 9">
    <name type="scientific">Setaria digitata</name>
    <dbReference type="NCBI Taxonomy" id="48799"/>
    <lineage>
        <taxon>Eukaryota</taxon>
        <taxon>Metazoa</taxon>
        <taxon>Ecdysozoa</taxon>
        <taxon>Nematoda</taxon>
        <taxon>Chromadorea</taxon>
        <taxon>Rhabditida</taxon>
        <taxon>Spirurina</taxon>
        <taxon>Spiruromorpha</taxon>
        <taxon>Filarioidea</taxon>
        <taxon>Setariidae</taxon>
        <taxon>Setaria</taxon>
    </lineage>
</organism>
<keyword evidence="8" id="KW-1185">Reference proteome</keyword>
<dbReference type="GO" id="GO:0004366">
    <property type="term" value="F:glycerol-3-phosphate O-acyltransferase activity"/>
    <property type="evidence" value="ECO:0007669"/>
    <property type="project" value="TreeGrafter"/>
</dbReference>
<evidence type="ECO:0000256" key="6">
    <source>
        <dbReference type="PIRNR" id="PIRNR000437"/>
    </source>
</evidence>
<keyword evidence="5 6" id="KW-0012">Acyltransferase</keyword>
<dbReference type="InterPro" id="IPR002123">
    <property type="entry name" value="Plipid/glycerol_acylTrfase"/>
</dbReference>
<dbReference type="SMART" id="SM00563">
    <property type="entry name" value="PlsC"/>
    <property type="match status" value="1"/>
</dbReference>
<evidence type="ECO:0000256" key="4">
    <source>
        <dbReference type="ARBA" id="ARBA00023136"/>
    </source>
</evidence>
<accession>A0A915Q121</accession>
<dbReference type="PANTHER" id="PTHR12563">
    <property type="entry name" value="GLYCEROL-3-PHOSPHATE ACYLTRANSFERASE"/>
    <property type="match status" value="1"/>
</dbReference>
<comment type="subcellular location">
    <subcellularLocation>
        <location evidence="1">Endomembrane system</location>
        <topology evidence="1">Peripheral membrane protein</topology>
    </subcellularLocation>
</comment>
<dbReference type="GO" id="GO:0006631">
    <property type="term" value="P:fatty acid metabolic process"/>
    <property type="evidence" value="ECO:0007669"/>
    <property type="project" value="TreeGrafter"/>
</dbReference>
<dbReference type="AlphaFoldDB" id="A0A915Q121"/>
<dbReference type="GO" id="GO:0012505">
    <property type="term" value="C:endomembrane system"/>
    <property type="evidence" value="ECO:0007669"/>
    <property type="project" value="UniProtKB-SubCell"/>
</dbReference>
<dbReference type="GO" id="GO:0005778">
    <property type="term" value="C:peroxisomal membrane"/>
    <property type="evidence" value="ECO:0007669"/>
    <property type="project" value="TreeGrafter"/>
</dbReference>
<evidence type="ECO:0000256" key="3">
    <source>
        <dbReference type="ARBA" id="ARBA00022679"/>
    </source>
</evidence>
<dbReference type="GO" id="GO:0031966">
    <property type="term" value="C:mitochondrial membrane"/>
    <property type="evidence" value="ECO:0007669"/>
    <property type="project" value="TreeGrafter"/>
</dbReference>
<evidence type="ECO:0000256" key="2">
    <source>
        <dbReference type="ARBA" id="ARBA00007937"/>
    </source>
</evidence>
<evidence type="ECO:0000313" key="9">
    <source>
        <dbReference type="WBParaSite" id="sdigi.contig430.g8257.t1"/>
    </source>
</evidence>
<evidence type="ECO:0000256" key="5">
    <source>
        <dbReference type="ARBA" id="ARBA00023315"/>
    </source>
</evidence>
<feature type="domain" description="Phospholipid/glycerol acyltransferase" evidence="7">
    <location>
        <begin position="134"/>
        <end position="263"/>
    </location>
</feature>
<dbReference type="InterPro" id="IPR041728">
    <property type="entry name" value="GPAT/DHAPAT_LPLAT"/>
</dbReference>
<evidence type="ECO:0000259" key="7">
    <source>
        <dbReference type="SMART" id="SM00563"/>
    </source>
</evidence>
<dbReference type="InterPro" id="IPR045520">
    <property type="entry name" value="GPAT/DHAPAT_C"/>
</dbReference>
<proteinExistence type="inferred from homology"/>
<dbReference type="GO" id="GO:0019432">
    <property type="term" value="P:triglyceride biosynthetic process"/>
    <property type="evidence" value="ECO:0007669"/>
    <property type="project" value="TreeGrafter"/>
</dbReference>
<dbReference type="WBParaSite" id="sdigi.contig430.g8257.t1">
    <property type="protein sequence ID" value="sdigi.contig430.g8257.t1"/>
    <property type="gene ID" value="sdigi.contig430.g8257"/>
</dbReference>